<gene>
    <name evidence="2" type="ORF">SOCE836_062280</name>
</gene>
<dbReference type="AlphaFoldDB" id="A0A4P2QUL4"/>
<evidence type="ECO:0000313" key="2">
    <source>
        <dbReference type="EMBL" id="AUX34060.1"/>
    </source>
</evidence>
<proteinExistence type="predicted"/>
<protein>
    <submittedName>
        <fullName evidence="2">Uncharacterized protein</fullName>
    </submittedName>
</protein>
<dbReference type="EMBL" id="CP012672">
    <property type="protein sequence ID" value="AUX34060.1"/>
    <property type="molecule type" value="Genomic_DNA"/>
</dbReference>
<sequence>MTHDIKGEEGTLLESQDNLPVARPGDDRRARSSGKGRGTTFLMKTVIAVLSSMALAGCVAQEGDEALSDEALSDEDVGEAEQALQISLSSVTCNSGWPGTRGCFAQFVSATDIVPGTITVQIDGHNGALGYSASQSGARVINFSASIREGDAFNPGVNTTKFLVAWLRQ</sequence>
<evidence type="ECO:0000256" key="1">
    <source>
        <dbReference type="SAM" id="MobiDB-lite"/>
    </source>
</evidence>
<reference evidence="2 3" key="1">
    <citation type="submission" date="2015-09" db="EMBL/GenBank/DDBJ databases">
        <title>Sorangium comparison.</title>
        <authorList>
            <person name="Zaburannyi N."/>
            <person name="Bunk B."/>
            <person name="Overmann J."/>
            <person name="Mueller R."/>
        </authorList>
    </citation>
    <scope>NUCLEOTIDE SEQUENCE [LARGE SCALE GENOMIC DNA]</scope>
    <source>
        <strain evidence="2 3">So ce836</strain>
    </source>
</reference>
<feature type="region of interest" description="Disordered" evidence="1">
    <location>
        <begin position="1"/>
        <end position="36"/>
    </location>
</feature>
<dbReference type="Proteomes" id="UP000295497">
    <property type="component" value="Chromosome"/>
</dbReference>
<evidence type="ECO:0000313" key="3">
    <source>
        <dbReference type="Proteomes" id="UP000295497"/>
    </source>
</evidence>
<accession>A0A4P2QUL4</accession>
<organism evidence="2 3">
    <name type="scientific">Sorangium cellulosum</name>
    <name type="common">Polyangium cellulosum</name>
    <dbReference type="NCBI Taxonomy" id="56"/>
    <lineage>
        <taxon>Bacteria</taxon>
        <taxon>Pseudomonadati</taxon>
        <taxon>Myxococcota</taxon>
        <taxon>Polyangia</taxon>
        <taxon>Polyangiales</taxon>
        <taxon>Polyangiaceae</taxon>
        <taxon>Sorangium</taxon>
    </lineage>
</organism>
<name>A0A4P2QUL4_SORCE</name>